<dbReference type="PANTHER" id="PTHR23315">
    <property type="entry name" value="U BOX DOMAIN-CONTAINING"/>
    <property type="match status" value="1"/>
</dbReference>
<dbReference type="Gene3D" id="1.25.10.10">
    <property type="entry name" value="Leucine-rich Repeat Variant"/>
    <property type="match status" value="1"/>
</dbReference>
<reference evidence="4 5" key="1">
    <citation type="submission" date="2020-05" db="EMBL/GenBank/DDBJ databases">
        <authorList>
            <person name="Campoy J."/>
            <person name="Schneeberger K."/>
            <person name="Spophaly S."/>
        </authorList>
    </citation>
    <scope>NUCLEOTIDE SEQUENCE [LARGE SCALE GENOMIC DNA]</scope>
    <source>
        <strain evidence="4">PruArmRojPasFocal</strain>
    </source>
</reference>
<keyword evidence="2" id="KW-0833">Ubl conjugation pathway</keyword>
<name>A0A6J5TYI3_PRUAR</name>
<proteinExistence type="predicted"/>
<evidence type="ECO:0000313" key="5">
    <source>
        <dbReference type="Proteomes" id="UP000507222"/>
    </source>
</evidence>
<dbReference type="InterPro" id="IPR011989">
    <property type="entry name" value="ARM-like"/>
</dbReference>
<dbReference type="SUPFAM" id="SSF48371">
    <property type="entry name" value="ARM repeat"/>
    <property type="match status" value="1"/>
</dbReference>
<evidence type="ECO:0000256" key="1">
    <source>
        <dbReference type="ARBA" id="ARBA00022737"/>
    </source>
</evidence>
<dbReference type="EMBL" id="CAEKDK010000002">
    <property type="protein sequence ID" value="CAB4268287.1"/>
    <property type="molecule type" value="Genomic_DNA"/>
</dbReference>
<dbReference type="SMART" id="SM00185">
    <property type="entry name" value="ARM"/>
    <property type="match status" value="2"/>
</dbReference>
<dbReference type="Proteomes" id="UP000507222">
    <property type="component" value="Unassembled WGS sequence"/>
</dbReference>
<dbReference type="AlphaFoldDB" id="A0A6J5TYI3"/>
<dbReference type="InterPro" id="IPR058678">
    <property type="entry name" value="ARM_PUB"/>
</dbReference>
<dbReference type="Pfam" id="PF25598">
    <property type="entry name" value="ARM_PUB"/>
    <property type="match status" value="1"/>
</dbReference>
<gene>
    <name evidence="4" type="ORF">CURHAP_LOCUS11602</name>
</gene>
<sequence length="222" mass="23568">MEVKLRTSRSLVSKLSSVSSQTRADALKELRLITKLDPDSRPLVAEAGAIPYLSETLFDSSPSVQDDAAATLLNLSISCRHALISTRGLLDALSHVLRHHSSPSSSAFAVQSSAATLHSLLVVDDYRPIIGAKRDIAYSLIDIVKSLNSPPRSVKDALKALFGISLYALNRGALVELGAVPALFTLVVKDGRVGIVEDSTAVIAQVAGCEESEEEFPEGFGG</sequence>
<dbReference type="InterPro" id="IPR016024">
    <property type="entry name" value="ARM-type_fold"/>
</dbReference>
<dbReference type="InterPro" id="IPR000225">
    <property type="entry name" value="Armadillo"/>
</dbReference>
<dbReference type="PANTHER" id="PTHR23315:SF238">
    <property type="entry name" value="ARM REPEAT SUPERFAMILY PROTEIN"/>
    <property type="match status" value="1"/>
</dbReference>
<organism evidence="4 5">
    <name type="scientific">Prunus armeniaca</name>
    <name type="common">Apricot</name>
    <name type="synonym">Armeniaca vulgaris</name>
    <dbReference type="NCBI Taxonomy" id="36596"/>
    <lineage>
        <taxon>Eukaryota</taxon>
        <taxon>Viridiplantae</taxon>
        <taxon>Streptophyta</taxon>
        <taxon>Embryophyta</taxon>
        <taxon>Tracheophyta</taxon>
        <taxon>Spermatophyta</taxon>
        <taxon>Magnoliopsida</taxon>
        <taxon>eudicotyledons</taxon>
        <taxon>Gunneridae</taxon>
        <taxon>Pentapetalae</taxon>
        <taxon>rosids</taxon>
        <taxon>fabids</taxon>
        <taxon>Rosales</taxon>
        <taxon>Rosaceae</taxon>
        <taxon>Amygdaloideae</taxon>
        <taxon>Amygdaleae</taxon>
        <taxon>Prunus</taxon>
    </lineage>
</organism>
<accession>A0A6J5TYI3</accession>
<evidence type="ECO:0000313" key="4">
    <source>
        <dbReference type="EMBL" id="CAB4268287.1"/>
    </source>
</evidence>
<evidence type="ECO:0000259" key="3">
    <source>
        <dbReference type="Pfam" id="PF25598"/>
    </source>
</evidence>
<feature type="domain" description="U-box" evidence="3">
    <location>
        <begin position="11"/>
        <end position="216"/>
    </location>
</feature>
<keyword evidence="1" id="KW-0677">Repeat</keyword>
<protein>
    <recommendedName>
        <fullName evidence="3">U-box domain-containing protein</fullName>
    </recommendedName>
</protein>
<evidence type="ECO:0000256" key="2">
    <source>
        <dbReference type="ARBA" id="ARBA00022786"/>
    </source>
</evidence>